<dbReference type="EMBL" id="JAAZBX010000005">
    <property type="protein sequence ID" value="NLD25364.1"/>
    <property type="molecule type" value="Genomic_DNA"/>
</dbReference>
<evidence type="ECO:0000313" key="1">
    <source>
        <dbReference type="EMBL" id="NLD25364.1"/>
    </source>
</evidence>
<dbReference type="Pfam" id="PF13730">
    <property type="entry name" value="HTH_36"/>
    <property type="match status" value="1"/>
</dbReference>
<dbReference type="AlphaFoldDB" id="A0A847D0W0"/>
<name>A0A847D0W0_9BACT</name>
<proteinExistence type="predicted"/>
<dbReference type="Proteomes" id="UP000545876">
    <property type="component" value="Unassembled WGS sequence"/>
</dbReference>
<evidence type="ECO:0000313" key="2">
    <source>
        <dbReference type="Proteomes" id="UP000545876"/>
    </source>
</evidence>
<reference evidence="1 2" key="1">
    <citation type="journal article" date="2020" name="Biotechnol. Biofuels">
        <title>New insights from the biogas microbiome by comprehensive genome-resolved metagenomics of nearly 1600 species originating from multiple anaerobic digesters.</title>
        <authorList>
            <person name="Campanaro S."/>
            <person name="Treu L."/>
            <person name="Rodriguez-R L.M."/>
            <person name="Kovalovszki A."/>
            <person name="Ziels R.M."/>
            <person name="Maus I."/>
            <person name="Zhu X."/>
            <person name="Kougias P.G."/>
            <person name="Basile A."/>
            <person name="Luo G."/>
            <person name="Schluter A."/>
            <person name="Konstantinidis K.T."/>
            <person name="Angelidaki I."/>
        </authorList>
    </citation>
    <scope>NUCLEOTIDE SEQUENCE [LARGE SCALE GENOMIC DNA]</scope>
    <source>
        <strain evidence="1">AS06rmzACSIP_65</strain>
    </source>
</reference>
<sequence length="265" mass="30852">MTKTLQTQQKTFKEINPKYFFKVNIKAIREYQLLTTLSGSELKVLLAIASFLGKEKKVFPSQRYLSRLTGLSISTVSRIVTSLSSKRFMGEEILSIEKGREKGNKFTNNRYELSTKVGIRFGEDEYSGKFQNSVEHTDQAKKNSTNKESQLIKENITVSSFKKKEDSSNPESVQVPDLNTLRKDESFSFYAKAISKQKRFKGNLLYAERVFRKNIEVIGYENWLDLAKKLKYHPTPQDLLDHVRYKTSQEKMSYKEAMDDWDKQF</sequence>
<protein>
    <submittedName>
        <fullName evidence="1">Helix-turn-helix domain-containing protein</fullName>
    </submittedName>
</protein>
<dbReference type="InterPro" id="IPR036388">
    <property type="entry name" value="WH-like_DNA-bd_sf"/>
</dbReference>
<gene>
    <name evidence="1" type="ORF">GX656_01840</name>
</gene>
<dbReference type="Gene3D" id="1.10.10.10">
    <property type="entry name" value="Winged helix-like DNA-binding domain superfamily/Winged helix DNA-binding domain"/>
    <property type="match status" value="1"/>
</dbReference>
<accession>A0A847D0W0</accession>
<comment type="caution">
    <text evidence="1">The sequence shown here is derived from an EMBL/GenBank/DDBJ whole genome shotgun (WGS) entry which is preliminary data.</text>
</comment>
<organism evidence="1 2">
    <name type="scientific">Candidatus Dojkabacteria bacterium</name>
    <dbReference type="NCBI Taxonomy" id="2099670"/>
    <lineage>
        <taxon>Bacteria</taxon>
        <taxon>Candidatus Dojkabacteria</taxon>
    </lineage>
</organism>